<dbReference type="AlphaFoldDB" id="A0A165ZII0"/>
<dbReference type="Proteomes" id="UP000076798">
    <property type="component" value="Unassembled WGS sequence"/>
</dbReference>
<dbReference type="OrthoDB" id="3365698at2759"/>
<evidence type="ECO:0008006" key="3">
    <source>
        <dbReference type="Google" id="ProtNLM"/>
    </source>
</evidence>
<evidence type="ECO:0000313" key="2">
    <source>
        <dbReference type="Proteomes" id="UP000076798"/>
    </source>
</evidence>
<organism evidence="1 2">
    <name type="scientific">Sistotremastrum suecicum HHB10207 ss-3</name>
    <dbReference type="NCBI Taxonomy" id="1314776"/>
    <lineage>
        <taxon>Eukaryota</taxon>
        <taxon>Fungi</taxon>
        <taxon>Dikarya</taxon>
        <taxon>Basidiomycota</taxon>
        <taxon>Agaricomycotina</taxon>
        <taxon>Agaricomycetes</taxon>
        <taxon>Sistotremastrales</taxon>
        <taxon>Sistotremastraceae</taxon>
        <taxon>Sistotremastrum</taxon>
    </lineage>
</organism>
<proteinExistence type="predicted"/>
<keyword evidence="2" id="KW-1185">Reference proteome</keyword>
<dbReference type="SUPFAM" id="SSF52047">
    <property type="entry name" value="RNI-like"/>
    <property type="match status" value="1"/>
</dbReference>
<sequence>MSTIDLRTYLDATHAKLSEGAVLDDILYSKEPGSIMLRKEMNRQLSIIRMPVEILSMIFQEYVAALWDDSDLYGHSYYYRYISCSIQEQYGYQGVCEISYICSDWRYLSLATGSLWSRLSLRWPHKALCEFLARSGGSAIELLARPSDLSIDPSDGLFGRMTPLIMERTQSIRNLSLNLPLYVDNDFLDPNTPGISRLWKSPFSKLKILSLSSRDTYDHNFMSKRPSIGAFLFTSSPNLAKMSLKRLALPKMDGFSPLPYLTSLSMDDVQSLSGALQLFELVDVLSRMPNLEELTLIHISFGALVSSSESGLTQTELSRCKKIELRLSDSFAPKQFFSAIVCPNVENLQILCDPMDENLLLSSYHALPPYIVDLVTQCRYLCLKPDGLCRGLKMTYFTSEDTNLAKDTPNFTFSERSDGSYPLGADTSQEVHPVIASITKLPLSGLTVLYIDHLIDHQPGHLIPSVGNWRLFFSALPSLKRLEMWRMKKMITVNLCKALSDALSCPDLETLTIDYKSFNLKEVKKCLSQRKIFKVGLKTLNIKSDPGISTMRSIPCSYYLGECFTDCGDIENI</sequence>
<name>A0A165ZII0_9AGAM</name>
<protein>
    <recommendedName>
        <fullName evidence="3">F-box domain-containing protein</fullName>
    </recommendedName>
</protein>
<gene>
    <name evidence="1" type="ORF">SISSUDRAFT_1052990</name>
</gene>
<dbReference type="EMBL" id="KV428187">
    <property type="protein sequence ID" value="KZT34335.1"/>
    <property type="molecule type" value="Genomic_DNA"/>
</dbReference>
<reference evidence="1 2" key="1">
    <citation type="journal article" date="2016" name="Mol. Biol. Evol.">
        <title>Comparative Genomics of Early-Diverging Mushroom-Forming Fungi Provides Insights into the Origins of Lignocellulose Decay Capabilities.</title>
        <authorList>
            <person name="Nagy L.G."/>
            <person name="Riley R."/>
            <person name="Tritt A."/>
            <person name="Adam C."/>
            <person name="Daum C."/>
            <person name="Floudas D."/>
            <person name="Sun H."/>
            <person name="Yadav J.S."/>
            <person name="Pangilinan J."/>
            <person name="Larsson K.H."/>
            <person name="Matsuura K."/>
            <person name="Barry K."/>
            <person name="Labutti K."/>
            <person name="Kuo R."/>
            <person name="Ohm R.A."/>
            <person name="Bhattacharya S.S."/>
            <person name="Shirouzu T."/>
            <person name="Yoshinaga Y."/>
            <person name="Martin F.M."/>
            <person name="Grigoriev I.V."/>
            <person name="Hibbett D.S."/>
        </authorList>
    </citation>
    <scope>NUCLEOTIDE SEQUENCE [LARGE SCALE GENOMIC DNA]</scope>
    <source>
        <strain evidence="1 2">HHB10207 ss-3</strain>
    </source>
</reference>
<evidence type="ECO:0000313" key="1">
    <source>
        <dbReference type="EMBL" id="KZT34335.1"/>
    </source>
</evidence>
<accession>A0A165ZII0</accession>